<dbReference type="OrthoDB" id="126264at2759"/>
<dbReference type="Proteomes" id="UP000237271">
    <property type="component" value="Unassembled WGS sequence"/>
</dbReference>
<evidence type="ECO:0000313" key="2">
    <source>
        <dbReference type="Proteomes" id="UP000237271"/>
    </source>
</evidence>
<keyword evidence="2" id="KW-1185">Reference proteome</keyword>
<dbReference type="EMBL" id="NCKW01004268">
    <property type="protein sequence ID" value="POM74909.1"/>
    <property type="molecule type" value="Genomic_DNA"/>
</dbReference>
<reference evidence="1 2" key="1">
    <citation type="journal article" date="2017" name="Genome Biol. Evol.">
        <title>Phytophthora megakarya and P. palmivora, closely related causal agents of cacao black pod rot, underwent increases in genome sizes and gene numbers by different mechanisms.</title>
        <authorList>
            <person name="Ali S.S."/>
            <person name="Shao J."/>
            <person name="Lary D.J."/>
            <person name="Kronmiller B."/>
            <person name="Shen D."/>
            <person name="Strem M.D."/>
            <person name="Amoako-Attah I."/>
            <person name="Akrofi A.Y."/>
            <person name="Begoude B.A."/>
            <person name="Ten Hoopen G.M."/>
            <person name="Coulibaly K."/>
            <person name="Kebe B.I."/>
            <person name="Melnick R.L."/>
            <person name="Guiltinan M.J."/>
            <person name="Tyler B.M."/>
            <person name="Meinhardt L.W."/>
            <person name="Bailey B.A."/>
        </authorList>
    </citation>
    <scope>NUCLEOTIDE SEQUENCE [LARGE SCALE GENOMIC DNA]</scope>
    <source>
        <strain evidence="2">sbr112.9</strain>
    </source>
</reference>
<sequence>MRAQRASLASVTKVHTGTTLGVSDSTGVSGRQVKAGAVHLEALSDVSVLLNLEEVSMKDILAELKAGGILEMMLLKPEPNPEDLNSSSVMDEDVLEGFTKQRATRLGSETRRIQCILL</sequence>
<accession>A0A2P4YB39</accession>
<protein>
    <submittedName>
        <fullName evidence="1">Pol protein</fullName>
    </submittedName>
</protein>
<comment type="caution">
    <text evidence="1">The sequence shown here is derived from an EMBL/GenBank/DDBJ whole genome shotgun (WGS) entry which is preliminary data.</text>
</comment>
<proteinExistence type="predicted"/>
<organism evidence="1 2">
    <name type="scientific">Phytophthora palmivora</name>
    <dbReference type="NCBI Taxonomy" id="4796"/>
    <lineage>
        <taxon>Eukaryota</taxon>
        <taxon>Sar</taxon>
        <taxon>Stramenopiles</taxon>
        <taxon>Oomycota</taxon>
        <taxon>Peronosporomycetes</taxon>
        <taxon>Peronosporales</taxon>
        <taxon>Peronosporaceae</taxon>
        <taxon>Phytophthora</taxon>
    </lineage>
</organism>
<dbReference type="AlphaFoldDB" id="A0A2P4YB39"/>
<evidence type="ECO:0000313" key="1">
    <source>
        <dbReference type="EMBL" id="POM74909.1"/>
    </source>
</evidence>
<gene>
    <name evidence="1" type="ORF">PHPALM_8056</name>
</gene>
<name>A0A2P4YB39_9STRA</name>